<gene>
    <name evidence="2" type="ORF">AB1Y20_008679</name>
</gene>
<dbReference type="EMBL" id="JBGBPQ010000019">
    <property type="protein sequence ID" value="KAL1504912.1"/>
    <property type="molecule type" value="Genomic_DNA"/>
</dbReference>
<evidence type="ECO:0000313" key="2">
    <source>
        <dbReference type="EMBL" id="KAL1504912.1"/>
    </source>
</evidence>
<accession>A0AB34IRU3</accession>
<organism evidence="2 3">
    <name type="scientific">Prymnesium parvum</name>
    <name type="common">Toxic golden alga</name>
    <dbReference type="NCBI Taxonomy" id="97485"/>
    <lineage>
        <taxon>Eukaryota</taxon>
        <taxon>Haptista</taxon>
        <taxon>Haptophyta</taxon>
        <taxon>Prymnesiophyceae</taxon>
        <taxon>Prymnesiales</taxon>
        <taxon>Prymnesiaceae</taxon>
        <taxon>Prymnesium</taxon>
    </lineage>
</organism>
<protein>
    <submittedName>
        <fullName evidence="2">Uncharacterized protein</fullName>
    </submittedName>
</protein>
<feature type="region of interest" description="Disordered" evidence="1">
    <location>
        <begin position="1"/>
        <end position="49"/>
    </location>
</feature>
<feature type="compositionally biased region" description="Basic residues" evidence="1">
    <location>
        <begin position="1"/>
        <end position="11"/>
    </location>
</feature>
<reference evidence="2 3" key="1">
    <citation type="journal article" date="2024" name="Science">
        <title>Giant polyketide synthase enzymes in the biosynthesis of giant marine polyether toxins.</title>
        <authorList>
            <person name="Fallon T.R."/>
            <person name="Shende V.V."/>
            <person name="Wierzbicki I.H."/>
            <person name="Pendleton A.L."/>
            <person name="Watervoot N.F."/>
            <person name="Auber R.P."/>
            <person name="Gonzalez D.J."/>
            <person name="Wisecaver J.H."/>
            <person name="Moore B.S."/>
        </authorList>
    </citation>
    <scope>NUCLEOTIDE SEQUENCE [LARGE SCALE GENOMIC DNA]</scope>
    <source>
        <strain evidence="2 3">12B1</strain>
    </source>
</reference>
<evidence type="ECO:0000313" key="3">
    <source>
        <dbReference type="Proteomes" id="UP001515480"/>
    </source>
</evidence>
<sequence>MRHTMQRKRKAWANAKVAIEETTDQHTADQRTMDKSKTDQRVNASNVRPTPTLCKNLMLHASVRQCT</sequence>
<name>A0AB34IRU3_PRYPA</name>
<proteinExistence type="predicted"/>
<evidence type="ECO:0000256" key="1">
    <source>
        <dbReference type="SAM" id="MobiDB-lite"/>
    </source>
</evidence>
<comment type="caution">
    <text evidence="2">The sequence shown here is derived from an EMBL/GenBank/DDBJ whole genome shotgun (WGS) entry which is preliminary data.</text>
</comment>
<dbReference type="AlphaFoldDB" id="A0AB34IRU3"/>
<dbReference type="Proteomes" id="UP001515480">
    <property type="component" value="Unassembled WGS sequence"/>
</dbReference>
<feature type="compositionally biased region" description="Basic and acidic residues" evidence="1">
    <location>
        <begin position="23"/>
        <end position="40"/>
    </location>
</feature>
<keyword evidence="3" id="KW-1185">Reference proteome</keyword>